<organism evidence="2 3">
    <name type="scientific">Penicillium malachiteum</name>
    <dbReference type="NCBI Taxonomy" id="1324776"/>
    <lineage>
        <taxon>Eukaryota</taxon>
        <taxon>Fungi</taxon>
        <taxon>Dikarya</taxon>
        <taxon>Ascomycota</taxon>
        <taxon>Pezizomycotina</taxon>
        <taxon>Eurotiomycetes</taxon>
        <taxon>Eurotiomycetidae</taxon>
        <taxon>Eurotiales</taxon>
        <taxon>Aspergillaceae</taxon>
        <taxon>Penicillium</taxon>
    </lineage>
</organism>
<dbReference type="Gene3D" id="3.40.50.12780">
    <property type="entry name" value="N-terminal domain of ligase-like"/>
    <property type="match status" value="2"/>
</dbReference>
<accession>A0AAD6HRZ7</accession>
<dbReference type="EMBL" id="JAQJAN010000003">
    <property type="protein sequence ID" value="KAJ5733431.1"/>
    <property type="molecule type" value="Genomic_DNA"/>
</dbReference>
<dbReference type="PANTHER" id="PTHR24096">
    <property type="entry name" value="LONG-CHAIN-FATTY-ACID--COA LIGASE"/>
    <property type="match status" value="1"/>
</dbReference>
<evidence type="ECO:0000313" key="2">
    <source>
        <dbReference type="EMBL" id="KAJ5733431.1"/>
    </source>
</evidence>
<dbReference type="Gene3D" id="3.30.300.30">
    <property type="match status" value="1"/>
</dbReference>
<name>A0AAD6HRZ7_9EURO</name>
<reference evidence="2" key="1">
    <citation type="journal article" date="2023" name="IMA Fungus">
        <title>Comparative genomic study of the Penicillium genus elucidates a diverse pangenome and 15 lateral gene transfer events.</title>
        <authorList>
            <person name="Petersen C."/>
            <person name="Sorensen T."/>
            <person name="Nielsen M.R."/>
            <person name="Sondergaard T.E."/>
            <person name="Sorensen J.L."/>
            <person name="Fitzpatrick D.A."/>
            <person name="Frisvad J.C."/>
            <person name="Nielsen K.L."/>
        </authorList>
    </citation>
    <scope>NUCLEOTIDE SEQUENCE</scope>
    <source>
        <strain evidence="2">IBT 17514</strain>
    </source>
</reference>
<proteinExistence type="predicted"/>
<dbReference type="SUPFAM" id="SSF56801">
    <property type="entry name" value="Acetyl-CoA synthetase-like"/>
    <property type="match status" value="1"/>
</dbReference>
<protein>
    <submittedName>
        <fullName evidence="2">Thioesterase</fullName>
    </submittedName>
</protein>
<dbReference type="InterPro" id="IPR042099">
    <property type="entry name" value="ANL_N_sf"/>
</dbReference>
<comment type="caution">
    <text evidence="2">The sequence shown here is derived from an EMBL/GenBank/DDBJ whole genome shotgun (WGS) entry which is preliminary data.</text>
</comment>
<evidence type="ECO:0000313" key="3">
    <source>
        <dbReference type="Proteomes" id="UP001215712"/>
    </source>
</evidence>
<keyword evidence="3" id="KW-1185">Reference proteome</keyword>
<dbReference type="GO" id="GO:0006633">
    <property type="term" value="P:fatty acid biosynthetic process"/>
    <property type="evidence" value="ECO:0007669"/>
    <property type="project" value="TreeGrafter"/>
</dbReference>
<evidence type="ECO:0000259" key="1">
    <source>
        <dbReference type="Pfam" id="PF00501"/>
    </source>
</evidence>
<dbReference type="GO" id="GO:0031957">
    <property type="term" value="F:very long-chain fatty acid-CoA ligase activity"/>
    <property type="evidence" value="ECO:0007669"/>
    <property type="project" value="TreeGrafter"/>
</dbReference>
<dbReference type="AlphaFoldDB" id="A0AAD6HRZ7"/>
<dbReference type="PROSITE" id="PS00455">
    <property type="entry name" value="AMP_BINDING"/>
    <property type="match status" value="1"/>
</dbReference>
<dbReference type="Pfam" id="PF00501">
    <property type="entry name" value="AMP-binding"/>
    <property type="match status" value="1"/>
</dbReference>
<feature type="domain" description="AMP-dependent synthetase/ligase" evidence="1">
    <location>
        <begin position="196"/>
        <end position="379"/>
    </location>
</feature>
<dbReference type="InterPro" id="IPR020845">
    <property type="entry name" value="AMP-binding_CS"/>
</dbReference>
<gene>
    <name evidence="2" type="ORF">N7493_002217</name>
</gene>
<dbReference type="Proteomes" id="UP001215712">
    <property type="component" value="Unassembled WGS sequence"/>
</dbReference>
<dbReference type="InterPro" id="IPR045851">
    <property type="entry name" value="AMP-bd_C_sf"/>
</dbReference>
<reference evidence="2" key="2">
    <citation type="submission" date="2023-01" db="EMBL/GenBank/DDBJ databases">
        <authorList>
            <person name="Petersen C."/>
        </authorList>
    </citation>
    <scope>NUCLEOTIDE SEQUENCE</scope>
    <source>
        <strain evidence="2">IBT 17514</strain>
    </source>
</reference>
<dbReference type="PANTHER" id="PTHR24096:SF267">
    <property type="entry name" value="MALONATE--COA LIGASE ACSF3, MITOCHONDRIAL"/>
    <property type="match status" value="1"/>
</dbReference>
<sequence length="595" mass="65374">MSPVPAASILSLLNQSAASSAGILAYATGSQIDDSLVNVSYRQLLDTATEKATWLRAQEGFLPGGITLVHFKSHLDNLIWFWASVLAGSVPAMSTPLVNTTEGRRAHFKHLWNILDNPLVVTNRDLLSSDFALNELLRVIAVNENVDPAQNGTHADSTCAKVSSNGHVDSDTANQLEGVAAVMLTSGSSGHSKAGYHVASLVEMHLLAMYTKVNQVQIAAVEVLSNPLRFLQLITEYRISMTFAPDFFLAKLLAYLDKAPASDTSKIDLSPLRFLTSGGELNNVDTGFRVTEHLRKLGVECNNLIIPGFGMTEICAGCIFNRTFPVTEKKEMQEFGSLGTPVSSMEMRISPVDQRRKESLINEVGLLELRGPIVFSRYLNDPNATKQAFTDDGWFQTGDLGSIDSQGQLHLAGRLKELININSVKYFLYEIEDAIEAARIPGVKPFCVACFSYRETTTSPEIVFVVYEHEYASDDTEARVSALHAIIRTVVLVTSARPQVLPLPAGYLEKSTLDKLSRPKISKALNEGVYKKEEDLNASTLHTYRENTFEVPRDETEKKLLQLFPEALGIDIEMDINMPILDTGISSVLPHVLLG</sequence>
<dbReference type="InterPro" id="IPR000873">
    <property type="entry name" value="AMP-dep_synth/lig_dom"/>
</dbReference>